<dbReference type="EMBL" id="FNQR01000001">
    <property type="protein sequence ID" value="SDZ79583.1"/>
    <property type="molecule type" value="Genomic_DNA"/>
</dbReference>
<dbReference type="AlphaFoldDB" id="A0A1H3VXN3"/>
<organism evidence="1 2">
    <name type="scientific">Thalassobacillus cyri</name>
    <dbReference type="NCBI Taxonomy" id="571932"/>
    <lineage>
        <taxon>Bacteria</taxon>
        <taxon>Bacillati</taxon>
        <taxon>Bacillota</taxon>
        <taxon>Bacilli</taxon>
        <taxon>Bacillales</taxon>
        <taxon>Bacillaceae</taxon>
        <taxon>Thalassobacillus</taxon>
    </lineage>
</organism>
<evidence type="ECO:0000313" key="2">
    <source>
        <dbReference type="Proteomes" id="UP000198584"/>
    </source>
</evidence>
<evidence type="ECO:0000313" key="1">
    <source>
        <dbReference type="EMBL" id="SDZ79583.1"/>
    </source>
</evidence>
<dbReference type="RefSeq" id="WP_093041343.1">
    <property type="nucleotide sequence ID" value="NZ_FNQR01000001.1"/>
</dbReference>
<keyword evidence="2" id="KW-1185">Reference proteome</keyword>
<reference evidence="1 2" key="1">
    <citation type="submission" date="2016-10" db="EMBL/GenBank/DDBJ databases">
        <authorList>
            <person name="de Groot N.N."/>
        </authorList>
    </citation>
    <scope>NUCLEOTIDE SEQUENCE [LARGE SCALE GENOMIC DNA]</scope>
    <source>
        <strain evidence="1 2">CCM7597</strain>
    </source>
</reference>
<name>A0A1H3VXN3_9BACI</name>
<proteinExistence type="predicted"/>
<dbReference type="Proteomes" id="UP000198584">
    <property type="component" value="Unassembled WGS sequence"/>
</dbReference>
<sequence>MIVTLFEKEILSLLETFLIFGIKNQSEKIYATKDKDIVLVVNPSENYIQIQSFGLEVFQMHYQLNNQTWKEVLHPLSEEDFTERATEILESINNIYLRLKKKFGIRLVVSNQ</sequence>
<gene>
    <name evidence="1" type="ORF">SAMN05421743_101232</name>
</gene>
<accession>A0A1H3VXN3</accession>
<protein>
    <submittedName>
        <fullName evidence="1">Uncharacterized protein</fullName>
    </submittedName>
</protein>